<protein>
    <submittedName>
        <fullName evidence="2">Uncharacterized protein</fullName>
    </submittedName>
</protein>
<evidence type="ECO:0000313" key="2">
    <source>
        <dbReference type="EMBL" id="KAF9442322.1"/>
    </source>
</evidence>
<sequence>MQWDEGTHESGDSSPKEFTLSWNGPSEAYKKDFRDCRLSITNSTLTRAATLIPKTHTVVMVIITGLFYTHLPPRQPLSVWHICIRIVITRILRQPKPRRGHTPSLAIRGGAEVLISSFHTELGDQREKGGKDREGKSGGCGQWRWRVVCSGWARDGWRLMLC</sequence>
<evidence type="ECO:0000313" key="3">
    <source>
        <dbReference type="Proteomes" id="UP000807342"/>
    </source>
</evidence>
<name>A0A9P5X125_9AGAR</name>
<keyword evidence="3" id="KW-1185">Reference proteome</keyword>
<evidence type="ECO:0000256" key="1">
    <source>
        <dbReference type="SAM" id="MobiDB-lite"/>
    </source>
</evidence>
<gene>
    <name evidence="2" type="ORF">P691DRAFT_789736</name>
</gene>
<organism evidence="2 3">
    <name type="scientific">Macrolepiota fuliginosa MF-IS2</name>
    <dbReference type="NCBI Taxonomy" id="1400762"/>
    <lineage>
        <taxon>Eukaryota</taxon>
        <taxon>Fungi</taxon>
        <taxon>Dikarya</taxon>
        <taxon>Basidiomycota</taxon>
        <taxon>Agaricomycotina</taxon>
        <taxon>Agaricomycetes</taxon>
        <taxon>Agaricomycetidae</taxon>
        <taxon>Agaricales</taxon>
        <taxon>Agaricineae</taxon>
        <taxon>Agaricaceae</taxon>
        <taxon>Macrolepiota</taxon>
    </lineage>
</organism>
<dbReference type="Proteomes" id="UP000807342">
    <property type="component" value="Unassembled WGS sequence"/>
</dbReference>
<dbReference type="EMBL" id="MU151654">
    <property type="protein sequence ID" value="KAF9442322.1"/>
    <property type="molecule type" value="Genomic_DNA"/>
</dbReference>
<proteinExistence type="predicted"/>
<reference evidence="2" key="1">
    <citation type="submission" date="2020-11" db="EMBL/GenBank/DDBJ databases">
        <authorList>
            <consortium name="DOE Joint Genome Institute"/>
            <person name="Ahrendt S."/>
            <person name="Riley R."/>
            <person name="Andreopoulos W."/>
            <person name="Labutti K."/>
            <person name="Pangilinan J."/>
            <person name="Ruiz-Duenas F.J."/>
            <person name="Barrasa J.M."/>
            <person name="Sanchez-Garcia M."/>
            <person name="Camarero S."/>
            <person name="Miyauchi S."/>
            <person name="Serrano A."/>
            <person name="Linde D."/>
            <person name="Babiker R."/>
            <person name="Drula E."/>
            <person name="Ayuso-Fernandez I."/>
            <person name="Pacheco R."/>
            <person name="Padilla G."/>
            <person name="Ferreira P."/>
            <person name="Barriuso J."/>
            <person name="Kellner H."/>
            <person name="Castanera R."/>
            <person name="Alfaro M."/>
            <person name="Ramirez L."/>
            <person name="Pisabarro A.G."/>
            <person name="Kuo A."/>
            <person name="Tritt A."/>
            <person name="Lipzen A."/>
            <person name="He G."/>
            <person name="Yan M."/>
            <person name="Ng V."/>
            <person name="Cullen D."/>
            <person name="Martin F."/>
            <person name="Rosso M.-N."/>
            <person name="Henrissat B."/>
            <person name="Hibbett D."/>
            <person name="Martinez A.T."/>
            <person name="Grigoriev I.V."/>
        </authorList>
    </citation>
    <scope>NUCLEOTIDE SEQUENCE</scope>
    <source>
        <strain evidence="2">MF-IS2</strain>
    </source>
</reference>
<comment type="caution">
    <text evidence="2">The sequence shown here is derived from an EMBL/GenBank/DDBJ whole genome shotgun (WGS) entry which is preliminary data.</text>
</comment>
<feature type="compositionally biased region" description="Basic and acidic residues" evidence="1">
    <location>
        <begin position="1"/>
        <end position="15"/>
    </location>
</feature>
<dbReference type="AlphaFoldDB" id="A0A9P5X125"/>
<accession>A0A9P5X125</accession>
<feature type="region of interest" description="Disordered" evidence="1">
    <location>
        <begin position="1"/>
        <end position="21"/>
    </location>
</feature>